<dbReference type="SMART" id="SM00705">
    <property type="entry name" value="THEG"/>
    <property type="match status" value="3"/>
</dbReference>
<proteinExistence type="predicted"/>
<accession>B3M2D7</accession>
<dbReference type="STRING" id="7217.B3M2D7"/>
<name>B3M2D7_DROAN</name>
<dbReference type="EMBL" id="CH902617">
    <property type="protein sequence ID" value="EDV43390.1"/>
    <property type="molecule type" value="Genomic_DNA"/>
</dbReference>
<evidence type="ECO:0000313" key="2">
    <source>
        <dbReference type="Proteomes" id="UP000007801"/>
    </source>
</evidence>
<organism evidence="1 2">
    <name type="scientific">Drosophila ananassae</name>
    <name type="common">Fruit fly</name>
    <dbReference type="NCBI Taxonomy" id="7217"/>
    <lineage>
        <taxon>Eukaryota</taxon>
        <taxon>Metazoa</taxon>
        <taxon>Ecdysozoa</taxon>
        <taxon>Arthropoda</taxon>
        <taxon>Hexapoda</taxon>
        <taxon>Insecta</taxon>
        <taxon>Pterygota</taxon>
        <taxon>Neoptera</taxon>
        <taxon>Endopterygota</taxon>
        <taxon>Diptera</taxon>
        <taxon>Brachycera</taxon>
        <taxon>Muscomorpha</taxon>
        <taxon>Ephydroidea</taxon>
        <taxon>Drosophilidae</taxon>
        <taxon>Drosophila</taxon>
        <taxon>Sophophora</taxon>
    </lineage>
</organism>
<dbReference type="PhylomeDB" id="B3M2D7"/>
<sequence>MSMLQEEKPASVFSVAKPPPSWVEWCERNSKPKSPRIVREKYVPTRWQTPGPMTKADWKYFYEWAGTRAMPKEPLPEPEKYDFPCESKILPCGRKTKTPDPEERVERLNNLAMPLYRKSSEKHQYFYPTHPYSPIIVWGQPPLHDKGRPFDPPKIPKCFPNEELEGKFWAELRFEVRKAALKARISPRIMSISKPKVMPPYPPHCVMPEHVYDVLDVKPPPRKKFTPQGWRLHQIRLIYLSKPVSRPEYEYFYM</sequence>
<dbReference type="OrthoDB" id="8015522at2759"/>
<dbReference type="InParanoid" id="B3M2D7"/>
<dbReference type="GeneID" id="6501238"/>
<dbReference type="HOGENOM" id="CLU_095095_0_0_1"/>
<dbReference type="OMA" id="PPHCPIP"/>
<keyword evidence="2" id="KW-1185">Reference proteome</keyword>
<protein>
    <submittedName>
        <fullName evidence="1">Uncharacterized protein</fullName>
    </submittedName>
</protein>
<evidence type="ECO:0000313" key="1">
    <source>
        <dbReference type="EMBL" id="EDV43390.1"/>
    </source>
</evidence>
<reference evidence="1 2" key="1">
    <citation type="journal article" date="2007" name="Nature">
        <title>Evolution of genes and genomes on the Drosophila phylogeny.</title>
        <authorList>
            <consortium name="Drosophila 12 Genomes Consortium"/>
            <person name="Clark A.G."/>
            <person name="Eisen M.B."/>
            <person name="Smith D.R."/>
            <person name="Bergman C.M."/>
            <person name="Oliver B."/>
            <person name="Markow T.A."/>
            <person name="Kaufman T.C."/>
            <person name="Kellis M."/>
            <person name="Gelbart W."/>
            <person name="Iyer V.N."/>
            <person name="Pollard D.A."/>
            <person name="Sackton T.B."/>
            <person name="Larracuente A.M."/>
            <person name="Singh N.D."/>
            <person name="Abad J.P."/>
            <person name="Abt D.N."/>
            <person name="Adryan B."/>
            <person name="Aguade M."/>
            <person name="Akashi H."/>
            <person name="Anderson W.W."/>
            <person name="Aquadro C.F."/>
            <person name="Ardell D.H."/>
            <person name="Arguello R."/>
            <person name="Artieri C.G."/>
            <person name="Barbash D.A."/>
            <person name="Barker D."/>
            <person name="Barsanti P."/>
            <person name="Batterham P."/>
            <person name="Batzoglou S."/>
            <person name="Begun D."/>
            <person name="Bhutkar A."/>
            <person name="Blanco E."/>
            <person name="Bosak S.A."/>
            <person name="Bradley R.K."/>
            <person name="Brand A.D."/>
            <person name="Brent M.R."/>
            <person name="Brooks A.N."/>
            <person name="Brown R.H."/>
            <person name="Butlin R.K."/>
            <person name="Caggese C."/>
            <person name="Calvi B.R."/>
            <person name="Bernardo de Carvalho A."/>
            <person name="Caspi A."/>
            <person name="Castrezana S."/>
            <person name="Celniker S.E."/>
            <person name="Chang J.L."/>
            <person name="Chapple C."/>
            <person name="Chatterji S."/>
            <person name="Chinwalla A."/>
            <person name="Civetta A."/>
            <person name="Clifton S.W."/>
            <person name="Comeron J.M."/>
            <person name="Costello J.C."/>
            <person name="Coyne J.A."/>
            <person name="Daub J."/>
            <person name="David R.G."/>
            <person name="Delcher A.L."/>
            <person name="Delehaunty K."/>
            <person name="Do C.B."/>
            <person name="Ebling H."/>
            <person name="Edwards K."/>
            <person name="Eickbush T."/>
            <person name="Evans J.D."/>
            <person name="Filipski A."/>
            <person name="Findeiss S."/>
            <person name="Freyhult E."/>
            <person name="Fulton L."/>
            <person name="Fulton R."/>
            <person name="Garcia A.C."/>
            <person name="Gardiner A."/>
            <person name="Garfield D.A."/>
            <person name="Garvin B.E."/>
            <person name="Gibson G."/>
            <person name="Gilbert D."/>
            <person name="Gnerre S."/>
            <person name="Godfrey J."/>
            <person name="Good R."/>
            <person name="Gotea V."/>
            <person name="Gravely B."/>
            <person name="Greenberg A.J."/>
            <person name="Griffiths-Jones S."/>
            <person name="Gross S."/>
            <person name="Guigo R."/>
            <person name="Gustafson E.A."/>
            <person name="Haerty W."/>
            <person name="Hahn M.W."/>
            <person name="Halligan D.L."/>
            <person name="Halpern A.L."/>
            <person name="Halter G.M."/>
            <person name="Han M.V."/>
            <person name="Heger A."/>
            <person name="Hillier L."/>
            <person name="Hinrichs A.S."/>
            <person name="Holmes I."/>
            <person name="Hoskins R.A."/>
            <person name="Hubisz M.J."/>
            <person name="Hultmark D."/>
            <person name="Huntley M.A."/>
            <person name="Jaffe D.B."/>
            <person name="Jagadeeshan S."/>
            <person name="Jeck W.R."/>
            <person name="Johnson J."/>
            <person name="Jones C.D."/>
            <person name="Jordan W.C."/>
            <person name="Karpen G.H."/>
            <person name="Kataoka E."/>
            <person name="Keightley P.D."/>
            <person name="Kheradpour P."/>
            <person name="Kirkness E.F."/>
            <person name="Koerich L.B."/>
            <person name="Kristiansen K."/>
            <person name="Kudrna D."/>
            <person name="Kulathinal R.J."/>
            <person name="Kumar S."/>
            <person name="Kwok R."/>
            <person name="Lander E."/>
            <person name="Langley C.H."/>
            <person name="Lapoint R."/>
            <person name="Lazzaro B.P."/>
            <person name="Lee S.J."/>
            <person name="Levesque L."/>
            <person name="Li R."/>
            <person name="Lin C.F."/>
            <person name="Lin M.F."/>
            <person name="Lindblad-Toh K."/>
            <person name="Llopart A."/>
            <person name="Long M."/>
            <person name="Low L."/>
            <person name="Lozovsky E."/>
            <person name="Lu J."/>
            <person name="Luo M."/>
            <person name="Machado C.A."/>
            <person name="Makalowski W."/>
            <person name="Marzo M."/>
            <person name="Matsuda M."/>
            <person name="Matzkin L."/>
            <person name="McAllister B."/>
            <person name="McBride C.S."/>
            <person name="McKernan B."/>
            <person name="McKernan K."/>
            <person name="Mendez-Lago M."/>
            <person name="Minx P."/>
            <person name="Mollenhauer M.U."/>
            <person name="Montooth K."/>
            <person name="Mount S.M."/>
            <person name="Mu X."/>
            <person name="Myers E."/>
            <person name="Negre B."/>
            <person name="Newfeld S."/>
            <person name="Nielsen R."/>
            <person name="Noor M.A."/>
            <person name="O'Grady P."/>
            <person name="Pachter L."/>
            <person name="Papaceit M."/>
            <person name="Parisi M.J."/>
            <person name="Parisi M."/>
            <person name="Parts L."/>
            <person name="Pedersen J.S."/>
            <person name="Pesole G."/>
            <person name="Phillippy A.M."/>
            <person name="Ponting C.P."/>
            <person name="Pop M."/>
            <person name="Porcelli D."/>
            <person name="Powell J.R."/>
            <person name="Prohaska S."/>
            <person name="Pruitt K."/>
            <person name="Puig M."/>
            <person name="Quesneville H."/>
            <person name="Ram K.R."/>
            <person name="Rand D."/>
            <person name="Rasmussen M.D."/>
            <person name="Reed L.K."/>
            <person name="Reenan R."/>
            <person name="Reily A."/>
            <person name="Remington K.A."/>
            <person name="Rieger T.T."/>
            <person name="Ritchie M.G."/>
            <person name="Robin C."/>
            <person name="Rogers Y.H."/>
            <person name="Rohde C."/>
            <person name="Rozas J."/>
            <person name="Rubenfield M.J."/>
            <person name="Ruiz A."/>
            <person name="Russo S."/>
            <person name="Salzberg S.L."/>
            <person name="Sanchez-Gracia A."/>
            <person name="Saranga D.J."/>
            <person name="Sato H."/>
            <person name="Schaeffer S.W."/>
            <person name="Schatz M.C."/>
            <person name="Schlenke T."/>
            <person name="Schwartz R."/>
            <person name="Segarra C."/>
            <person name="Singh R.S."/>
            <person name="Sirot L."/>
            <person name="Sirota M."/>
            <person name="Sisneros N.B."/>
            <person name="Smith C.D."/>
            <person name="Smith T.F."/>
            <person name="Spieth J."/>
            <person name="Stage D.E."/>
            <person name="Stark A."/>
            <person name="Stephan W."/>
            <person name="Strausberg R.L."/>
            <person name="Strempel S."/>
            <person name="Sturgill D."/>
            <person name="Sutton G."/>
            <person name="Sutton G.G."/>
            <person name="Tao W."/>
            <person name="Teichmann S."/>
            <person name="Tobari Y.N."/>
            <person name="Tomimura Y."/>
            <person name="Tsolas J.M."/>
            <person name="Valente V.L."/>
            <person name="Venter E."/>
            <person name="Venter J.C."/>
            <person name="Vicario S."/>
            <person name="Vieira F.G."/>
            <person name="Vilella A.J."/>
            <person name="Villasante A."/>
            <person name="Walenz B."/>
            <person name="Wang J."/>
            <person name="Wasserman M."/>
            <person name="Watts T."/>
            <person name="Wilson D."/>
            <person name="Wilson R.K."/>
            <person name="Wing R.A."/>
            <person name="Wolfner M.F."/>
            <person name="Wong A."/>
            <person name="Wong G.K."/>
            <person name="Wu C.I."/>
            <person name="Wu G."/>
            <person name="Yamamoto D."/>
            <person name="Yang H.P."/>
            <person name="Yang S.P."/>
            <person name="Yorke J.A."/>
            <person name="Yoshida K."/>
            <person name="Zdobnov E."/>
            <person name="Zhang P."/>
            <person name="Zhang Y."/>
            <person name="Zimin A.V."/>
            <person name="Baldwin J."/>
            <person name="Abdouelleil A."/>
            <person name="Abdulkadir J."/>
            <person name="Abebe A."/>
            <person name="Abera B."/>
            <person name="Abreu J."/>
            <person name="Acer S.C."/>
            <person name="Aftuck L."/>
            <person name="Alexander A."/>
            <person name="An P."/>
            <person name="Anderson E."/>
            <person name="Anderson S."/>
            <person name="Arachi H."/>
            <person name="Azer M."/>
            <person name="Bachantsang P."/>
            <person name="Barry A."/>
            <person name="Bayul T."/>
            <person name="Berlin A."/>
            <person name="Bessette D."/>
            <person name="Bloom T."/>
            <person name="Blye J."/>
            <person name="Boguslavskiy L."/>
            <person name="Bonnet C."/>
            <person name="Boukhgalter B."/>
            <person name="Bourzgui I."/>
            <person name="Brown A."/>
            <person name="Cahill P."/>
            <person name="Channer S."/>
            <person name="Cheshatsang Y."/>
            <person name="Chuda L."/>
            <person name="Citroen M."/>
            <person name="Collymore A."/>
            <person name="Cooke P."/>
            <person name="Costello M."/>
            <person name="D'Aco K."/>
            <person name="Daza R."/>
            <person name="De Haan G."/>
            <person name="DeGray S."/>
            <person name="DeMaso C."/>
            <person name="Dhargay N."/>
            <person name="Dooley K."/>
            <person name="Dooley E."/>
            <person name="Doricent M."/>
            <person name="Dorje P."/>
            <person name="Dorjee K."/>
            <person name="Dupes A."/>
            <person name="Elong R."/>
            <person name="Falk J."/>
            <person name="Farina A."/>
            <person name="Faro S."/>
            <person name="Ferguson D."/>
            <person name="Fisher S."/>
            <person name="Foley C.D."/>
            <person name="Franke A."/>
            <person name="Friedrich D."/>
            <person name="Gadbois L."/>
            <person name="Gearin G."/>
            <person name="Gearin C.R."/>
            <person name="Giannoukos G."/>
            <person name="Goode T."/>
            <person name="Graham J."/>
            <person name="Grandbois E."/>
            <person name="Grewal S."/>
            <person name="Gyaltsen K."/>
            <person name="Hafez N."/>
            <person name="Hagos B."/>
            <person name="Hall J."/>
            <person name="Henson C."/>
            <person name="Hollinger A."/>
            <person name="Honan T."/>
            <person name="Huard M.D."/>
            <person name="Hughes L."/>
            <person name="Hurhula B."/>
            <person name="Husby M.E."/>
            <person name="Kamat A."/>
            <person name="Kanga B."/>
            <person name="Kashin S."/>
            <person name="Khazanovich D."/>
            <person name="Kisner P."/>
            <person name="Lance K."/>
            <person name="Lara M."/>
            <person name="Lee W."/>
            <person name="Lennon N."/>
            <person name="Letendre F."/>
            <person name="LeVine R."/>
            <person name="Lipovsky A."/>
            <person name="Liu X."/>
            <person name="Liu J."/>
            <person name="Liu S."/>
            <person name="Lokyitsang T."/>
            <person name="Lokyitsang Y."/>
            <person name="Lubonja R."/>
            <person name="Lui A."/>
            <person name="MacDonald P."/>
            <person name="Magnisalis V."/>
            <person name="Maru K."/>
            <person name="Matthews C."/>
            <person name="McCusker W."/>
            <person name="McDonough S."/>
            <person name="Mehta T."/>
            <person name="Meldrim J."/>
            <person name="Meneus L."/>
            <person name="Mihai O."/>
            <person name="Mihalev A."/>
            <person name="Mihova T."/>
            <person name="Mittelman R."/>
            <person name="Mlenga V."/>
            <person name="Montmayeur A."/>
            <person name="Mulrain L."/>
            <person name="Navidi A."/>
            <person name="Naylor J."/>
            <person name="Negash T."/>
            <person name="Nguyen T."/>
            <person name="Nguyen N."/>
            <person name="Nicol R."/>
            <person name="Norbu C."/>
            <person name="Norbu N."/>
            <person name="Novod N."/>
            <person name="O'Neill B."/>
            <person name="Osman S."/>
            <person name="Markiewicz E."/>
            <person name="Oyono O.L."/>
            <person name="Patti C."/>
            <person name="Phunkhang P."/>
            <person name="Pierre F."/>
            <person name="Priest M."/>
            <person name="Raghuraman S."/>
            <person name="Rege F."/>
            <person name="Reyes R."/>
            <person name="Rise C."/>
            <person name="Rogov P."/>
            <person name="Ross K."/>
            <person name="Ryan E."/>
            <person name="Settipalli S."/>
            <person name="Shea T."/>
            <person name="Sherpa N."/>
            <person name="Shi L."/>
            <person name="Shih D."/>
            <person name="Sparrow T."/>
            <person name="Spaulding J."/>
            <person name="Stalker J."/>
            <person name="Stange-Thomann N."/>
            <person name="Stavropoulos S."/>
            <person name="Stone C."/>
            <person name="Strader C."/>
            <person name="Tesfaye S."/>
            <person name="Thomson T."/>
            <person name="Thoulutsang Y."/>
            <person name="Thoulutsang D."/>
            <person name="Topham K."/>
            <person name="Topping I."/>
            <person name="Tsamla T."/>
            <person name="Vassiliev H."/>
            <person name="Vo A."/>
            <person name="Wangchuk T."/>
            <person name="Wangdi T."/>
            <person name="Weiand M."/>
            <person name="Wilkinson J."/>
            <person name="Wilson A."/>
            <person name="Yadav S."/>
            <person name="Young G."/>
            <person name="Yu Q."/>
            <person name="Zembek L."/>
            <person name="Zhong D."/>
            <person name="Zimmer A."/>
            <person name="Zwirko Z."/>
            <person name="Jaffe D.B."/>
            <person name="Alvarez P."/>
            <person name="Brockman W."/>
            <person name="Butler J."/>
            <person name="Chin C."/>
            <person name="Gnerre S."/>
            <person name="Grabherr M."/>
            <person name="Kleber M."/>
            <person name="Mauceli E."/>
            <person name="MacCallum I."/>
        </authorList>
    </citation>
    <scope>NUCLEOTIDE SEQUENCE [LARGE SCALE GENOMIC DNA]</scope>
    <source>
        <strain evidence="2">Tucson 14024-0371.13</strain>
    </source>
</reference>
<dbReference type="eggNOG" id="ENOG502TCTW">
    <property type="taxonomic scope" value="Eukaryota"/>
</dbReference>
<dbReference type="KEGG" id="dan:6501238"/>
<dbReference type="InterPro" id="IPR006623">
    <property type="entry name" value="THEG"/>
</dbReference>
<dbReference type="Proteomes" id="UP000007801">
    <property type="component" value="Unassembled WGS sequence"/>
</dbReference>
<gene>
    <name evidence="1" type="primary">Dana\GF18464</name>
    <name evidence="1" type="synonym">dana_GLEANR_19720</name>
    <name evidence="1" type="ORF">GF18464</name>
</gene>
<dbReference type="AlphaFoldDB" id="B3M2D7"/>